<comment type="caution">
    <text evidence="1">The sequence shown here is derived from an EMBL/GenBank/DDBJ whole genome shotgun (WGS) entry which is preliminary data.</text>
</comment>
<dbReference type="InParanoid" id="A0A1V9X255"/>
<dbReference type="EMBL" id="MNPL01028753">
    <property type="protein sequence ID" value="OQR67468.1"/>
    <property type="molecule type" value="Genomic_DNA"/>
</dbReference>
<protein>
    <submittedName>
        <fullName evidence="1">Uncharacterized protein</fullName>
    </submittedName>
</protein>
<dbReference type="Proteomes" id="UP000192247">
    <property type="component" value="Unassembled WGS sequence"/>
</dbReference>
<reference evidence="1 2" key="1">
    <citation type="journal article" date="2017" name="Gigascience">
        <title>Draft genome of the honey bee ectoparasitic mite, Tropilaelaps mercedesae, is shaped by the parasitic life history.</title>
        <authorList>
            <person name="Dong X."/>
            <person name="Armstrong S.D."/>
            <person name="Xia D."/>
            <person name="Makepeace B.L."/>
            <person name="Darby A.C."/>
            <person name="Kadowaki T."/>
        </authorList>
    </citation>
    <scope>NUCLEOTIDE SEQUENCE [LARGE SCALE GENOMIC DNA]</scope>
    <source>
        <strain evidence="1">Wuxi-XJTLU</strain>
    </source>
</reference>
<organism evidence="1 2">
    <name type="scientific">Tropilaelaps mercedesae</name>
    <dbReference type="NCBI Taxonomy" id="418985"/>
    <lineage>
        <taxon>Eukaryota</taxon>
        <taxon>Metazoa</taxon>
        <taxon>Ecdysozoa</taxon>
        <taxon>Arthropoda</taxon>
        <taxon>Chelicerata</taxon>
        <taxon>Arachnida</taxon>
        <taxon>Acari</taxon>
        <taxon>Parasitiformes</taxon>
        <taxon>Mesostigmata</taxon>
        <taxon>Gamasina</taxon>
        <taxon>Dermanyssoidea</taxon>
        <taxon>Laelapidae</taxon>
        <taxon>Tropilaelaps</taxon>
    </lineage>
</organism>
<keyword evidence="2" id="KW-1185">Reference proteome</keyword>
<evidence type="ECO:0000313" key="1">
    <source>
        <dbReference type="EMBL" id="OQR67468.1"/>
    </source>
</evidence>
<evidence type="ECO:0000313" key="2">
    <source>
        <dbReference type="Proteomes" id="UP000192247"/>
    </source>
</evidence>
<proteinExistence type="predicted"/>
<sequence length="34" mass="3543">MVRASISCDKSEVAAGSEEIDTGESTIILLQVCS</sequence>
<name>A0A1V9X255_9ACAR</name>
<accession>A0A1V9X255</accession>
<dbReference type="AlphaFoldDB" id="A0A1V9X255"/>
<gene>
    <name evidence="1" type="ORF">BIW11_13508</name>
</gene>